<sequence>MGKETKLERFENIAGAVGNVIIALFEDILRVLTYKDGKYQYIWGSFLFMIITAAPALYYLFTNDMKSYYEMGSYDENGDYYSHHSVFRISIVLFLGCFVFFLVKESRKILKSSRK</sequence>
<keyword evidence="3" id="KW-1185">Reference proteome</keyword>
<dbReference type="RefSeq" id="WP_265143785.1">
    <property type="nucleotide sequence ID" value="NZ_JAPCHZ010000002.1"/>
</dbReference>
<reference evidence="2 3" key="1">
    <citation type="submission" date="2022-10" db="EMBL/GenBank/DDBJ databases">
        <title>Kaistella sp. BT-6-1-3.</title>
        <authorList>
            <person name="Ai J."/>
            <person name="Deng Z."/>
        </authorList>
    </citation>
    <scope>NUCLEOTIDE SEQUENCE [LARGE SCALE GENOMIC DNA]</scope>
    <source>
        <strain evidence="2 3">BT6-1-3</strain>
    </source>
</reference>
<feature type="transmembrane region" description="Helical" evidence="1">
    <location>
        <begin position="81"/>
        <end position="103"/>
    </location>
</feature>
<evidence type="ECO:0000313" key="2">
    <source>
        <dbReference type="EMBL" id="MCW4451601.1"/>
    </source>
</evidence>
<evidence type="ECO:0000256" key="1">
    <source>
        <dbReference type="SAM" id="Phobius"/>
    </source>
</evidence>
<dbReference type="Proteomes" id="UP001209107">
    <property type="component" value="Unassembled WGS sequence"/>
</dbReference>
<comment type="caution">
    <text evidence="2">The sequence shown here is derived from an EMBL/GenBank/DDBJ whole genome shotgun (WGS) entry which is preliminary data.</text>
</comment>
<organism evidence="2 3">
    <name type="scientific">Kaistella yananensis</name>
    <dbReference type="NCBI Taxonomy" id="2989820"/>
    <lineage>
        <taxon>Bacteria</taxon>
        <taxon>Pseudomonadati</taxon>
        <taxon>Bacteroidota</taxon>
        <taxon>Flavobacteriia</taxon>
        <taxon>Flavobacteriales</taxon>
        <taxon>Weeksellaceae</taxon>
        <taxon>Chryseobacterium group</taxon>
        <taxon>Kaistella</taxon>
    </lineage>
</organism>
<evidence type="ECO:0000313" key="3">
    <source>
        <dbReference type="Proteomes" id="UP001209107"/>
    </source>
</evidence>
<keyword evidence="1" id="KW-1133">Transmembrane helix</keyword>
<keyword evidence="1" id="KW-0472">Membrane</keyword>
<dbReference type="EMBL" id="JAPCHZ010000002">
    <property type="protein sequence ID" value="MCW4451601.1"/>
    <property type="molecule type" value="Genomic_DNA"/>
</dbReference>
<protein>
    <recommendedName>
        <fullName evidence="4">ABC transporter permease</fullName>
    </recommendedName>
</protein>
<keyword evidence="1" id="KW-0812">Transmembrane</keyword>
<name>A0ABT3JLK0_9FLAO</name>
<gene>
    <name evidence="2" type="ORF">OK344_05205</name>
</gene>
<evidence type="ECO:0008006" key="4">
    <source>
        <dbReference type="Google" id="ProtNLM"/>
    </source>
</evidence>
<proteinExistence type="predicted"/>
<feature type="transmembrane region" description="Helical" evidence="1">
    <location>
        <begin position="41"/>
        <end position="61"/>
    </location>
</feature>
<accession>A0ABT3JLK0</accession>